<sequence length="136" mass="13892">MKPLMLMTILGVSALLAACGQKAETNDTTAANTATEAASDKGEMAGSMSGDMGNMAMPADGGAKMAKGKGTVTAIDKSAGSITLDHGPIPEADWPSMTMAFKAKPELLDSVKVGDRVVFDLTLKDGSGEVTALQKQ</sequence>
<dbReference type="Proteomes" id="UP000605099">
    <property type="component" value="Unassembled WGS sequence"/>
</dbReference>
<organism evidence="3 4">
    <name type="scientific">Novosphingobium indicum</name>
    <dbReference type="NCBI Taxonomy" id="462949"/>
    <lineage>
        <taxon>Bacteria</taxon>
        <taxon>Pseudomonadati</taxon>
        <taxon>Pseudomonadota</taxon>
        <taxon>Alphaproteobacteria</taxon>
        <taxon>Sphingomonadales</taxon>
        <taxon>Sphingomonadaceae</taxon>
        <taxon>Novosphingobium</taxon>
    </lineage>
</organism>
<protein>
    <recommendedName>
        <fullName evidence="5">Copper-binding protein</fullName>
    </recommendedName>
</protein>
<keyword evidence="4" id="KW-1185">Reference proteome</keyword>
<comment type="caution">
    <text evidence="3">The sequence shown here is derived from an EMBL/GenBank/DDBJ whole genome shotgun (WGS) entry which is preliminary data.</text>
</comment>
<dbReference type="InterPro" id="IPR021647">
    <property type="entry name" value="CusF_Ec"/>
</dbReference>
<evidence type="ECO:0000313" key="3">
    <source>
        <dbReference type="EMBL" id="GGN45726.1"/>
    </source>
</evidence>
<gene>
    <name evidence="3" type="ORF">GCM10011349_12080</name>
</gene>
<dbReference type="Pfam" id="PF11604">
    <property type="entry name" value="CusF_Ec"/>
    <property type="match status" value="1"/>
</dbReference>
<name>A0ABQ2JFC0_9SPHN</name>
<keyword evidence="2" id="KW-0732">Signal</keyword>
<evidence type="ECO:0000256" key="2">
    <source>
        <dbReference type="SAM" id="SignalP"/>
    </source>
</evidence>
<feature type="region of interest" description="Disordered" evidence="1">
    <location>
        <begin position="24"/>
        <end position="63"/>
    </location>
</feature>
<dbReference type="RefSeq" id="WP_188818805.1">
    <property type="nucleotide sequence ID" value="NZ_BMLK01000005.1"/>
</dbReference>
<accession>A0ABQ2JFC0</accession>
<feature type="chain" id="PRO_5046499501" description="Copper-binding protein" evidence="2">
    <location>
        <begin position="18"/>
        <end position="136"/>
    </location>
</feature>
<dbReference type="EMBL" id="BMLK01000005">
    <property type="protein sequence ID" value="GGN45726.1"/>
    <property type="molecule type" value="Genomic_DNA"/>
</dbReference>
<dbReference type="Gene3D" id="2.40.50.320">
    <property type="entry name" value="Copper binding periplasmic protein CusF"/>
    <property type="match status" value="1"/>
</dbReference>
<evidence type="ECO:0000256" key="1">
    <source>
        <dbReference type="SAM" id="MobiDB-lite"/>
    </source>
</evidence>
<feature type="signal peptide" evidence="2">
    <location>
        <begin position="1"/>
        <end position="17"/>
    </location>
</feature>
<evidence type="ECO:0008006" key="5">
    <source>
        <dbReference type="Google" id="ProtNLM"/>
    </source>
</evidence>
<evidence type="ECO:0000313" key="4">
    <source>
        <dbReference type="Proteomes" id="UP000605099"/>
    </source>
</evidence>
<dbReference type="PROSITE" id="PS51257">
    <property type="entry name" value="PROKAR_LIPOPROTEIN"/>
    <property type="match status" value="1"/>
</dbReference>
<reference evidence="4" key="1">
    <citation type="journal article" date="2019" name="Int. J. Syst. Evol. Microbiol.">
        <title>The Global Catalogue of Microorganisms (GCM) 10K type strain sequencing project: providing services to taxonomists for standard genome sequencing and annotation.</title>
        <authorList>
            <consortium name="The Broad Institute Genomics Platform"/>
            <consortium name="The Broad Institute Genome Sequencing Center for Infectious Disease"/>
            <person name="Wu L."/>
            <person name="Ma J."/>
        </authorList>
    </citation>
    <scope>NUCLEOTIDE SEQUENCE [LARGE SCALE GENOMIC DNA]</scope>
    <source>
        <strain evidence="4">CGMCC 1.6784</strain>
    </source>
</reference>
<proteinExistence type="predicted"/>
<dbReference type="InterPro" id="IPR042230">
    <property type="entry name" value="CusF_sf"/>
</dbReference>
<feature type="compositionally biased region" description="Low complexity" evidence="1">
    <location>
        <begin position="26"/>
        <end position="37"/>
    </location>
</feature>